<reference evidence="1 2" key="1">
    <citation type="submission" date="2016-11" db="EMBL/GenBank/DDBJ databases">
        <authorList>
            <person name="Jaros S."/>
            <person name="Januszkiewicz K."/>
            <person name="Wedrychowicz H."/>
        </authorList>
    </citation>
    <scope>NUCLEOTIDE SEQUENCE [LARGE SCALE GENOMIC DNA]</scope>
    <source>
        <strain evidence="1 2">DSM 21758</strain>
    </source>
</reference>
<protein>
    <recommendedName>
        <fullName evidence="3">PH domain-containing protein</fullName>
    </recommendedName>
</protein>
<dbReference type="STRING" id="1121302.SAMN02745163_03230"/>
<dbReference type="AlphaFoldDB" id="A0A1M6PQL1"/>
<proteinExistence type="predicted"/>
<gene>
    <name evidence="1" type="ORF">SAMN02745163_03230</name>
</gene>
<organism evidence="1 2">
    <name type="scientific">Clostridium cavendishii DSM 21758</name>
    <dbReference type="NCBI Taxonomy" id="1121302"/>
    <lineage>
        <taxon>Bacteria</taxon>
        <taxon>Bacillati</taxon>
        <taxon>Bacillota</taxon>
        <taxon>Clostridia</taxon>
        <taxon>Eubacteriales</taxon>
        <taxon>Clostridiaceae</taxon>
        <taxon>Clostridium</taxon>
    </lineage>
</organism>
<dbReference type="Proteomes" id="UP000184310">
    <property type="component" value="Unassembled WGS sequence"/>
</dbReference>
<dbReference type="EMBL" id="FQZB01000013">
    <property type="protein sequence ID" value="SHK10236.1"/>
    <property type="molecule type" value="Genomic_DNA"/>
</dbReference>
<dbReference type="RefSeq" id="WP_072990115.1">
    <property type="nucleotide sequence ID" value="NZ_FQZB01000013.1"/>
</dbReference>
<sequence length="134" mass="14913">MNNLNECTEVLCIVKSHKEITKSKVMSNFIANLLVAGLGGVGGRITNDFKLTLTESILYIDATGYSTWGGLPETENKETIDVKDITSFNVEKNDTESIITIKTAKNNDTMIFICNNEKEYTQALEMSNLILKLQ</sequence>
<keyword evidence="2" id="KW-1185">Reference proteome</keyword>
<dbReference type="OrthoDB" id="1912553at2"/>
<evidence type="ECO:0008006" key="3">
    <source>
        <dbReference type="Google" id="ProtNLM"/>
    </source>
</evidence>
<evidence type="ECO:0000313" key="2">
    <source>
        <dbReference type="Proteomes" id="UP000184310"/>
    </source>
</evidence>
<evidence type="ECO:0000313" key="1">
    <source>
        <dbReference type="EMBL" id="SHK10236.1"/>
    </source>
</evidence>
<name>A0A1M6PQL1_9CLOT</name>
<accession>A0A1M6PQL1</accession>